<sequence>VFGFFFVLFFCFLLAVAFFFWARGLGLCVFGGWCVFGVCLGLCGGWGCGRCFGVCCCFVVVGWWGLVGFFVLVFGLVGGGWVVWGFWVLVCCWFVFGVLWWCGVGVGGLGLWG</sequence>
<evidence type="ECO:0000313" key="3">
    <source>
        <dbReference type="Proteomes" id="UP001610657"/>
    </source>
</evidence>
<feature type="non-terminal residue" evidence="2">
    <location>
        <position position="1"/>
    </location>
</feature>
<name>A0ABW7NVK6_9PSED</name>
<comment type="caution">
    <text evidence="2">The sequence shown here is derived from an EMBL/GenBank/DDBJ whole genome shotgun (WGS) entry which is preliminary data.</text>
</comment>
<dbReference type="EMBL" id="JAVCQK010000127">
    <property type="protein sequence ID" value="MFH7518933.1"/>
    <property type="molecule type" value="Genomic_DNA"/>
</dbReference>
<keyword evidence="1" id="KW-0472">Membrane</keyword>
<keyword evidence="1" id="KW-1133">Transmembrane helix</keyword>
<dbReference type="Proteomes" id="UP001610657">
    <property type="component" value="Unassembled WGS sequence"/>
</dbReference>
<gene>
    <name evidence="2" type="ORF">RA271_27810</name>
</gene>
<feature type="transmembrane region" description="Helical" evidence="1">
    <location>
        <begin position="84"/>
        <end position="112"/>
    </location>
</feature>
<feature type="transmembrane region" description="Helical" evidence="1">
    <location>
        <begin position="51"/>
        <end position="78"/>
    </location>
</feature>
<accession>A0ABW7NVK6</accession>
<evidence type="ECO:0000313" key="2">
    <source>
        <dbReference type="EMBL" id="MFH7518933.1"/>
    </source>
</evidence>
<protein>
    <submittedName>
        <fullName evidence="2">Uncharacterized protein</fullName>
    </submittedName>
</protein>
<evidence type="ECO:0000256" key="1">
    <source>
        <dbReference type="SAM" id="Phobius"/>
    </source>
</evidence>
<organism evidence="2 3">
    <name type="scientific">Pseudomonas syringae pv. tagetis</name>
    <dbReference type="NCBI Taxonomy" id="129140"/>
    <lineage>
        <taxon>Bacteria</taxon>
        <taxon>Pseudomonadati</taxon>
        <taxon>Pseudomonadota</taxon>
        <taxon>Gammaproteobacteria</taxon>
        <taxon>Pseudomonadales</taxon>
        <taxon>Pseudomonadaceae</taxon>
        <taxon>Pseudomonas</taxon>
    </lineage>
</organism>
<keyword evidence="3" id="KW-1185">Reference proteome</keyword>
<feature type="transmembrane region" description="Helical" evidence="1">
    <location>
        <begin position="6"/>
        <end position="39"/>
    </location>
</feature>
<reference evidence="2 3" key="1">
    <citation type="submission" date="2023-08" db="EMBL/GenBank/DDBJ databases">
        <title>Genomic and mutational analysis of Pseudomonas syringae pv. tagetis EB037 pathogenicity on sunflower.</title>
        <authorList>
            <person name="Maul J.E."/>
        </authorList>
    </citation>
    <scope>NUCLEOTIDE SEQUENCE [LARGE SCALE GENOMIC DNA]</scope>
    <source>
        <strain evidence="2 3">EB037_T1</strain>
    </source>
</reference>
<keyword evidence="1" id="KW-0812">Transmembrane</keyword>
<proteinExistence type="predicted"/>